<evidence type="ECO:0000313" key="4">
    <source>
        <dbReference type="Proteomes" id="UP000008783"/>
    </source>
</evidence>
<dbReference type="STRING" id="418459.E3L8B5"/>
<gene>
    <name evidence="3" type="ORF">PGTG_18569</name>
</gene>
<feature type="region of interest" description="Disordered" evidence="1">
    <location>
        <begin position="217"/>
        <end position="258"/>
    </location>
</feature>
<sequence>MAIYSQMLLIFWIMWLFMSPFALANWDEATGHIRDYKPSNTWLSRNRRESLILTFRSKPEVLCSDLPPIVDFEKPNCAVGTFKYRNVQEIQDFTFLMVVQLFATFTVQHADDNYHGCPYGICCAYTVVPSPRDFVADFTNGHAFFWHNLGGMAGLGTNPIRDPQTGQPGYETSDGVFHVGPPNYKLRQNGHDSHYPGFRLPPAWPSLKYPDWMIKQPAHPKCGTPKGPNLDPGQQKGGQYKPAPATAYSPPRSPRLPV</sequence>
<organism evidence="3 4">
    <name type="scientific">Puccinia graminis f. sp. tritici (strain CRL 75-36-700-3 / race SCCL)</name>
    <name type="common">Black stem rust fungus</name>
    <dbReference type="NCBI Taxonomy" id="418459"/>
    <lineage>
        <taxon>Eukaryota</taxon>
        <taxon>Fungi</taxon>
        <taxon>Dikarya</taxon>
        <taxon>Basidiomycota</taxon>
        <taxon>Pucciniomycotina</taxon>
        <taxon>Pucciniomycetes</taxon>
        <taxon>Pucciniales</taxon>
        <taxon>Pucciniaceae</taxon>
        <taxon>Puccinia</taxon>
    </lineage>
</organism>
<dbReference type="PANTHER" id="PTHR35396:SF1">
    <property type="entry name" value="SMALL SECRETED PROTEIN"/>
    <property type="match status" value="1"/>
</dbReference>
<reference evidence="4" key="2">
    <citation type="journal article" date="2011" name="Proc. Natl. Acad. Sci. U.S.A.">
        <title>Obligate biotrophy features unraveled by the genomic analysis of rust fungi.</title>
        <authorList>
            <person name="Duplessis S."/>
            <person name="Cuomo C.A."/>
            <person name="Lin Y.-C."/>
            <person name="Aerts A."/>
            <person name="Tisserant E."/>
            <person name="Veneault-Fourrey C."/>
            <person name="Joly D.L."/>
            <person name="Hacquard S."/>
            <person name="Amselem J."/>
            <person name="Cantarel B.L."/>
            <person name="Chiu R."/>
            <person name="Coutinho P.M."/>
            <person name="Feau N."/>
            <person name="Field M."/>
            <person name="Frey P."/>
            <person name="Gelhaye E."/>
            <person name="Goldberg J."/>
            <person name="Grabherr M.G."/>
            <person name="Kodira C.D."/>
            <person name="Kohler A."/>
            <person name="Kuees U."/>
            <person name="Lindquist E.A."/>
            <person name="Lucas S.M."/>
            <person name="Mago R."/>
            <person name="Mauceli E."/>
            <person name="Morin E."/>
            <person name="Murat C."/>
            <person name="Pangilinan J.L."/>
            <person name="Park R."/>
            <person name="Pearson M."/>
            <person name="Quesneville H."/>
            <person name="Rouhier N."/>
            <person name="Sakthikumar S."/>
            <person name="Salamov A.A."/>
            <person name="Schmutz J."/>
            <person name="Selles B."/>
            <person name="Shapiro H."/>
            <person name="Tanguay P."/>
            <person name="Tuskan G.A."/>
            <person name="Henrissat B."/>
            <person name="Van de Peer Y."/>
            <person name="Rouze P."/>
            <person name="Ellis J.G."/>
            <person name="Dodds P.N."/>
            <person name="Schein J.E."/>
            <person name="Zhong S."/>
            <person name="Hamelin R.C."/>
            <person name="Grigoriev I.V."/>
            <person name="Szabo L.J."/>
            <person name="Martin F."/>
        </authorList>
    </citation>
    <scope>NUCLEOTIDE SEQUENCE [LARGE SCALE GENOMIC DNA]</scope>
    <source>
        <strain evidence="4">CRL 75-36-700-3 / race SCCL</strain>
    </source>
</reference>
<evidence type="ECO:0000256" key="2">
    <source>
        <dbReference type="SAM" id="SignalP"/>
    </source>
</evidence>
<accession>E3L8B5</accession>
<evidence type="ECO:0000256" key="1">
    <source>
        <dbReference type="SAM" id="MobiDB-lite"/>
    </source>
</evidence>
<keyword evidence="4" id="KW-1185">Reference proteome</keyword>
<dbReference type="EMBL" id="DS178373">
    <property type="protein sequence ID" value="EFP92790.2"/>
    <property type="molecule type" value="Genomic_DNA"/>
</dbReference>
<dbReference type="PANTHER" id="PTHR35396">
    <property type="entry name" value="SMALL SECRETED PROTEIN"/>
    <property type="match status" value="1"/>
</dbReference>
<reference key="1">
    <citation type="submission" date="2007-01" db="EMBL/GenBank/DDBJ databases">
        <title>The Genome Sequence of Puccinia graminis f. sp. tritici Strain CRL 75-36-700-3.</title>
        <authorList>
            <consortium name="The Broad Institute Genome Sequencing Platform"/>
            <person name="Birren B."/>
            <person name="Lander E."/>
            <person name="Galagan J."/>
            <person name="Nusbaum C."/>
            <person name="Devon K."/>
            <person name="Cuomo C."/>
            <person name="Jaffe D."/>
            <person name="Butler J."/>
            <person name="Alvarez P."/>
            <person name="Gnerre S."/>
            <person name="Grabherr M."/>
            <person name="Mauceli E."/>
            <person name="Brockman W."/>
            <person name="Young S."/>
            <person name="LaButti K."/>
            <person name="Sykes S."/>
            <person name="DeCaprio D."/>
            <person name="Crawford M."/>
            <person name="Koehrsen M."/>
            <person name="Engels R."/>
            <person name="Montgomery P."/>
            <person name="Pearson M."/>
            <person name="Howarth C."/>
            <person name="Larson L."/>
            <person name="White J."/>
            <person name="Zeng Q."/>
            <person name="Kodira C."/>
            <person name="Yandava C."/>
            <person name="Alvarado L."/>
            <person name="O'Leary S."/>
            <person name="Szabo L."/>
            <person name="Dean R."/>
            <person name="Schein J."/>
        </authorList>
    </citation>
    <scope>NUCLEOTIDE SEQUENCE</scope>
    <source>
        <strain>CRL 75-36-700-3</strain>
    </source>
</reference>
<dbReference type="OrthoDB" id="160054at2759"/>
<dbReference type="HOGENOM" id="CLU_073655_0_0_1"/>
<dbReference type="KEGG" id="pgr:PGTG_18569"/>
<dbReference type="RefSeq" id="XP_003337209.2">
    <property type="nucleotide sequence ID" value="XM_003337161.2"/>
</dbReference>
<dbReference type="GeneID" id="10542503"/>
<evidence type="ECO:0000313" key="3">
    <source>
        <dbReference type="EMBL" id="EFP92790.2"/>
    </source>
</evidence>
<protein>
    <submittedName>
        <fullName evidence="3">Uncharacterized protein</fullName>
    </submittedName>
</protein>
<dbReference type="VEuPathDB" id="FungiDB:PGTG_18569"/>
<name>E3L8B5_PUCGT</name>
<feature type="chain" id="PRO_5003172517" evidence="2">
    <location>
        <begin position="25"/>
        <end position="258"/>
    </location>
</feature>
<feature type="signal peptide" evidence="2">
    <location>
        <begin position="1"/>
        <end position="24"/>
    </location>
</feature>
<dbReference type="InParanoid" id="E3L8B5"/>
<keyword evidence="2" id="KW-0732">Signal</keyword>
<proteinExistence type="predicted"/>
<dbReference type="Proteomes" id="UP000008783">
    <property type="component" value="Unassembled WGS sequence"/>
</dbReference>
<dbReference type="AlphaFoldDB" id="E3L8B5"/>